<comment type="caution">
    <text evidence="1">The sequence shown here is derived from an EMBL/GenBank/DDBJ whole genome shotgun (WGS) entry which is preliminary data.</text>
</comment>
<protein>
    <submittedName>
        <fullName evidence="1">Uncharacterized protein</fullName>
    </submittedName>
</protein>
<proteinExistence type="predicted"/>
<organism evidence="1 2">
    <name type="scientific">Elizabethkingia anophelis</name>
    <dbReference type="NCBI Taxonomy" id="1117645"/>
    <lineage>
        <taxon>Bacteria</taxon>
        <taxon>Pseudomonadati</taxon>
        <taxon>Bacteroidota</taxon>
        <taxon>Flavobacteriia</taxon>
        <taxon>Flavobacteriales</taxon>
        <taxon>Weeksellaceae</taxon>
        <taxon>Elizabethkingia</taxon>
    </lineage>
</organism>
<name>A0AAE4P0G2_9FLAO</name>
<dbReference type="Proteomes" id="UP001189000">
    <property type="component" value="Unassembled WGS sequence"/>
</dbReference>
<evidence type="ECO:0000313" key="1">
    <source>
        <dbReference type="EMBL" id="MDV3664206.1"/>
    </source>
</evidence>
<accession>A0AAE4P0G2</accession>
<sequence>MNKALNFQIFRFHLLPLSNSTQQLELFEEEKEYTSEEIKEKKNEILAKILNDVNYYNDKRFPVKIEHNEDGYYFIKLAQKKTTKIVQDFKDIVVENEPFVYIFINNDNTVQKIAISDNKDAFTSPTVVKNILKDILASGLKKYGLNIEIEELFKANNFWKLISKHQYELQQLDFKFIKPNLASISAALPEDFKRFSENVNSHESHIVLKAPKNGILENISKKNRNIDGLVNYTSEGAGNIKVKIKGVTKRISTKESPVIIKIREASITGPAEQVFKAYQDLISK</sequence>
<gene>
    <name evidence="1" type="ORF">CMU51_09060</name>
</gene>
<dbReference type="AlphaFoldDB" id="A0AAE4P0G2"/>
<dbReference type="EMBL" id="NWGY01000010">
    <property type="protein sequence ID" value="MDV3664206.1"/>
    <property type="molecule type" value="Genomic_DNA"/>
</dbReference>
<evidence type="ECO:0000313" key="2">
    <source>
        <dbReference type="Proteomes" id="UP001189000"/>
    </source>
</evidence>
<reference evidence="1" key="1">
    <citation type="submission" date="2023-02" db="EMBL/GenBank/DDBJ databases">
        <title>Elizabethkingia anophelis draft genomes.</title>
        <authorList>
            <person name="Nicholson A.C."/>
            <person name="Whitney A.M."/>
            <person name="Humrighouse B.W."/>
            <person name="Villarma A."/>
            <person name="Bell M."/>
            <person name="Mcquiston J."/>
        </authorList>
    </citation>
    <scope>NUCLEOTIDE SEQUENCE</scope>
    <source>
        <strain evidence="1">B4955</strain>
    </source>
</reference>